<dbReference type="NCBIfam" id="TIGR04283">
    <property type="entry name" value="glyco_like_mftF"/>
    <property type="match status" value="1"/>
</dbReference>
<keyword evidence="4 7" id="KW-0808">Transferase</keyword>
<gene>
    <name evidence="7" type="primary">nodC</name>
    <name evidence="7" type="ORF">FAES_5058</name>
</gene>
<evidence type="ECO:0000256" key="4">
    <source>
        <dbReference type="ARBA" id="ARBA00022679"/>
    </source>
</evidence>
<keyword evidence="5" id="KW-0472">Membrane</keyword>
<dbReference type="Proteomes" id="UP000011058">
    <property type="component" value="Chromosome"/>
</dbReference>
<feature type="domain" description="Glycosyltransferase 2-like" evidence="6">
    <location>
        <begin position="39"/>
        <end position="145"/>
    </location>
</feature>
<dbReference type="eggNOG" id="COG1215">
    <property type="taxonomic scope" value="Bacteria"/>
</dbReference>
<dbReference type="InterPro" id="IPR026461">
    <property type="entry name" value="Trfase_2_rSAM/seldom_assoc"/>
</dbReference>
<dbReference type="InterPro" id="IPR001173">
    <property type="entry name" value="Glyco_trans_2-like"/>
</dbReference>
<evidence type="ECO:0000313" key="8">
    <source>
        <dbReference type="Proteomes" id="UP000011058"/>
    </source>
</evidence>
<proteinExistence type="predicted"/>
<sequence>MMYDAQWAHALPLFIVHHTLYIRQSLPHRITVHTYMKLSVIIPALNEEATIAQVVTDAITFSDNQLVEVIVVDGGSRDQTVEQARRAGATVLTSPRPGRAAQMNHGAAHATGDVLYFVHADVRLHPDFLTDIRQAIADGFPAGRYRFRFDSDHLLLRLNSYATRFGGVASRGGDQTLFLQRDLFDKLGGFDERFVIMEDFDIITRLEQMARFAIIPKNVVVSARKYERNSWLRVQLANLMAVVLFRCHVSPNRIAKTYKQLLH</sequence>
<dbReference type="KEGG" id="fae:FAES_5058"/>
<keyword evidence="8" id="KW-1185">Reference proteome</keyword>
<accession>I0KG04</accession>
<dbReference type="Gene3D" id="3.90.550.10">
    <property type="entry name" value="Spore Coat Polysaccharide Biosynthesis Protein SpsA, Chain A"/>
    <property type="match status" value="1"/>
</dbReference>
<name>I0KG04_9BACT</name>
<organism evidence="7 8">
    <name type="scientific">Fibrella aestuarina BUZ 2</name>
    <dbReference type="NCBI Taxonomy" id="1166018"/>
    <lineage>
        <taxon>Bacteria</taxon>
        <taxon>Pseudomonadati</taxon>
        <taxon>Bacteroidota</taxon>
        <taxon>Cytophagia</taxon>
        <taxon>Cytophagales</taxon>
        <taxon>Spirosomataceae</taxon>
        <taxon>Fibrella</taxon>
    </lineage>
</organism>
<reference evidence="7 8" key="1">
    <citation type="journal article" date="2012" name="J. Bacteriol.">
        <title>Genome Sequence of Fibrella aestuarina BUZ 2T, a Filamentous Marine Bacterium.</title>
        <authorList>
            <person name="Filippini M."/>
            <person name="Qi W."/>
            <person name="Blom J."/>
            <person name="Goesmann A."/>
            <person name="Smits T.H."/>
            <person name="Bagheri H.C."/>
        </authorList>
    </citation>
    <scope>NUCLEOTIDE SEQUENCE [LARGE SCALE GENOMIC DNA]</scope>
    <source>
        <strain evidence="8">BUZ 2T</strain>
    </source>
</reference>
<evidence type="ECO:0000259" key="6">
    <source>
        <dbReference type="Pfam" id="PF00535"/>
    </source>
</evidence>
<evidence type="ECO:0000313" key="7">
    <source>
        <dbReference type="EMBL" id="CCH03057.1"/>
    </source>
</evidence>
<keyword evidence="3 7" id="KW-0328">Glycosyltransferase</keyword>
<dbReference type="PANTHER" id="PTHR43646">
    <property type="entry name" value="GLYCOSYLTRANSFERASE"/>
    <property type="match status" value="1"/>
</dbReference>
<dbReference type="EC" id="2.4.1.-" evidence="7"/>
<evidence type="ECO:0000256" key="5">
    <source>
        <dbReference type="ARBA" id="ARBA00023136"/>
    </source>
</evidence>
<evidence type="ECO:0000256" key="2">
    <source>
        <dbReference type="ARBA" id="ARBA00022475"/>
    </source>
</evidence>
<dbReference type="GO" id="GO:0016757">
    <property type="term" value="F:glycosyltransferase activity"/>
    <property type="evidence" value="ECO:0007669"/>
    <property type="project" value="UniProtKB-KW"/>
</dbReference>
<dbReference type="EMBL" id="HE796683">
    <property type="protein sequence ID" value="CCH03057.1"/>
    <property type="molecule type" value="Genomic_DNA"/>
</dbReference>
<dbReference type="PATRIC" id="fig|1166018.3.peg.2034"/>
<protein>
    <submittedName>
        <fullName evidence="7">Glycosyl transferase family 2</fullName>
        <ecNumber evidence="7">2.4.1.-</ecNumber>
    </submittedName>
</protein>
<evidence type="ECO:0000256" key="1">
    <source>
        <dbReference type="ARBA" id="ARBA00004236"/>
    </source>
</evidence>
<dbReference type="PANTHER" id="PTHR43646:SF2">
    <property type="entry name" value="GLYCOSYLTRANSFERASE 2-LIKE DOMAIN-CONTAINING PROTEIN"/>
    <property type="match status" value="1"/>
</dbReference>
<dbReference type="AlphaFoldDB" id="I0KG04"/>
<keyword evidence="2" id="KW-1003">Cell membrane</keyword>
<dbReference type="GO" id="GO:0005886">
    <property type="term" value="C:plasma membrane"/>
    <property type="evidence" value="ECO:0007669"/>
    <property type="project" value="UniProtKB-SubCell"/>
</dbReference>
<comment type="subcellular location">
    <subcellularLocation>
        <location evidence="1">Cell membrane</location>
    </subcellularLocation>
</comment>
<dbReference type="Pfam" id="PF00535">
    <property type="entry name" value="Glycos_transf_2"/>
    <property type="match status" value="1"/>
</dbReference>
<dbReference type="CDD" id="cd02522">
    <property type="entry name" value="GT_2_like_a"/>
    <property type="match status" value="1"/>
</dbReference>
<dbReference type="InterPro" id="IPR029044">
    <property type="entry name" value="Nucleotide-diphossugar_trans"/>
</dbReference>
<evidence type="ECO:0000256" key="3">
    <source>
        <dbReference type="ARBA" id="ARBA00022676"/>
    </source>
</evidence>
<dbReference type="HOGENOM" id="CLU_025996_17_3_10"/>
<dbReference type="STRING" id="1166018.FAES_5058"/>
<dbReference type="SUPFAM" id="SSF53448">
    <property type="entry name" value="Nucleotide-diphospho-sugar transferases"/>
    <property type="match status" value="1"/>
</dbReference>